<dbReference type="SMART" id="SM00343">
    <property type="entry name" value="ZnF_C2HC"/>
    <property type="match status" value="3"/>
</dbReference>
<protein>
    <recommendedName>
        <fullName evidence="2">CCHC-type domain-containing protein</fullName>
    </recommendedName>
</protein>
<accession>A0ABQ8K156</accession>
<keyword evidence="4" id="KW-1185">Reference proteome</keyword>
<dbReference type="InterPro" id="IPR036875">
    <property type="entry name" value="Znf_CCHC_sf"/>
</dbReference>
<proteinExistence type="predicted"/>
<dbReference type="Gene3D" id="4.10.60.10">
    <property type="entry name" value="Zinc finger, CCHC-type"/>
    <property type="match status" value="1"/>
</dbReference>
<organism evidence="3 4">
    <name type="scientific">Rhodofomes roseus</name>
    <dbReference type="NCBI Taxonomy" id="34475"/>
    <lineage>
        <taxon>Eukaryota</taxon>
        <taxon>Fungi</taxon>
        <taxon>Dikarya</taxon>
        <taxon>Basidiomycota</taxon>
        <taxon>Agaricomycotina</taxon>
        <taxon>Agaricomycetes</taxon>
        <taxon>Polyporales</taxon>
        <taxon>Rhodofomes</taxon>
    </lineage>
</organism>
<dbReference type="InterPro" id="IPR001878">
    <property type="entry name" value="Znf_CCHC"/>
</dbReference>
<comment type="caution">
    <text evidence="3">The sequence shown here is derived from an EMBL/GenBank/DDBJ whole genome shotgun (WGS) entry which is preliminary data.</text>
</comment>
<evidence type="ECO:0000313" key="4">
    <source>
        <dbReference type="Proteomes" id="UP000814176"/>
    </source>
</evidence>
<dbReference type="RefSeq" id="XP_047773679.1">
    <property type="nucleotide sequence ID" value="XM_047919826.1"/>
</dbReference>
<evidence type="ECO:0000259" key="2">
    <source>
        <dbReference type="SMART" id="SM00343"/>
    </source>
</evidence>
<feature type="domain" description="CCHC-type" evidence="2">
    <location>
        <begin position="162"/>
        <end position="180"/>
    </location>
</feature>
<dbReference type="Proteomes" id="UP000814176">
    <property type="component" value="Unassembled WGS sequence"/>
</dbReference>
<dbReference type="SUPFAM" id="SSF57756">
    <property type="entry name" value="Retrovirus zinc finger-like domains"/>
    <property type="match status" value="1"/>
</dbReference>
<sequence length="212" mass="24639">AAKWLHKPENMESFGMKFGAEAVIRVRQWTLKISGVPVSFVPSERAYRELERENGWKERDIIVAHWIKPPLRRKPNQRTAYLLVKVTSDEVANDAMMNGLLYRGMKLLPDRQRKEVRRCLKCQKFEPAHLAKDCTNKPACGTCGAEDHTTQDCSVPPGFGRFCVNCDEYGHASWERVCPAFIHMNRKIQAKDPFEKYRFFPRADDPRSWELL</sequence>
<name>A0ABQ8K156_9APHY</name>
<gene>
    <name evidence="3" type="ORF">C8Q71DRAFT_688128</name>
</gene>
<feature type="non-terminal residue" evidence="3">
    <location>
        <position position="212"/>
    </location>
</feature>
<feature type="domain" description="CCHC-type" evidence="2">
    <location>
        <begin position="118"/>
        <end position="136"/>
    </location>
</feature>
<dbReference type="EMBL" id="JADCUA010000032">
    <property type="protein sequence ID" value="KAH9830357.1"/>
    <property type="molecule type" value="Genomic_DNA"/>
</dbReference>
<keyword evidence="1" id="KW-0507">mRNA processing</keyword>
<evidence type="ECO:0000256" key="1">
    <source>
        <dbReference type="ARBA" id="ARBA00022664"/>
    </source>
</evidence>
<feature type="domain" description="CCHC-type" evidence="2">
    <location>
        <begin position="139"/>
        <end position="155"/>
    </location>
</feature>
<reference evidence="3 4" key="1">
    <citation type="journal article" date="2021" name="Environ. Microbiol.">
        <title>Gene family expansions and transcriptome signatures uncover fungal adaptations to wood decay.</title>
        <authorList>
            <person name="Hage H."/>
            <person name="Miyauchi S."/>
            <person name="Viragh M."/>
            <person name="Drula E."/>
            <person name="Min B."/>
            <person name="Chaduli D."/>
            <person name="Navarro D."/>
            <person name="Favel A."/>
            <person name="Norest M."/>
            <person name="Lesage-Meessen L."/>
            <person name="Balint B."/>
            <person name="Merenyi Z."/>
            <person name="de Eugenio L."/>
            <person name="Morin E."/>
            <person name="Martinez A.T."/>
            <person name="Baldrian P."/>
            <person name="Stursova M."/>
            <person name="Martinez M.J."/>
            <person name="Novotny C."/>
            <person name="Magnuson J.K."/>
            <person name="Spatafora J.W."/>
            <person name="Maurice S."/>
            <person name="Pangilinan J."/>
            <person name="Andreopoulos W."/>
            <person name="LaButti K."/>
            <person name="Hundley H."/>
            <person name="Na H."/>
            <person name="Kuo A."/>
            <person name="Barry K."/>
            <person name="Lipzen A."/>
            <person name="Henrissat B."/>
            <person name="Riley R."/>
            <person name="Ahrendt S."/>
            <person name="Nagy L.G."/>
            <person name="Grigoriev I.V."/>
            <person name="Martin F."/>
            <person name="Rosso M.N."/>
        </authorList>
    </citation>
    <scope>NUCLEOTIDE SEQUENCE [LARGE SCALE GENOMIC DNA]</scope>
    <source>
        <strain evidence="3 4">CIRM-BRFM 1785</strain>
    </source>
</reference>
<evidence type="ECO:0000313" key="3">
    <source>
        <dbReference type="EMBL" id="KAH9830357.1"/>
    </source>
</evidence>
<feature type="non-terminal residue" evidence="3">
    <location>
        <position position="1"/>
    </location>
</feature>
<dbReference type="GeneID" id="72000558"/>